<organism evidence="3">
    <name type="scientific">Haemonchus placei</name>
    <name type="common">Barber's pole worm</name>
    <dbReference type="NCBI Taxonomy" id="6290"/>
    <lineage>
        <taxon>Eukaryota</taxon>
        <taxon>Metazoa</taxon>
        <taxon>Ecdysozoa</taxon>
        <taxon>Nematoda</taxon>
        <taxon>Chromadorea</taxon>
        <taxon>Rhabditida</taxon>
        <taxon>Rhabditina</taxon>
        <taxon>Rhabditomorpha</taxon>
        <taxon>Strongyloidea</taxon>
        <taxon>Trichostrongylidae</taxon>
        <taxon>Haemonchus</taxon>
    </lineage>
</organism>
<evidence type="ECO:0000313" key="2">
    <source>
        <dbReference type="Proteomes" id="UP000268014"/>
    </source>
</evidence>
<keyword evidence="2" id="KW-1185">Reference proteome</keyword>
<gene>
    <name evidence="1" type="ORF">HPLM_LOCUS10330</name>
</gene>
<sequence length="198" mass="22852">MRATLTQNYSSIRSKSKFCSEQESFPKRNIETRVFNFLALRNQLVFLPTYVEATLLVPLYAHPITDHPRGCRRQTAFLCRHAYRSWNENACFCKRKTRTNCCPHRPRSGDSSFSLLWLALFISRSDAPRYKLCRFQTALLQITHDHFLRRSSPHSSPRSNIIPVSGITITNSSDVENKSIRLGVRSLSKLTYKVSGPR</sequence>
<protein>
    <submittedName>
        <fullName evidence="1 3">Uncharacterized protein</fullName>
    </submittedName>
</protein>
<dbReference type="EMBL" id="UZAF01017266">
    <property type="protein sequence ID" value="VDO39845.1"/>
    <property type="molecule type" value="Genomic_DNA"/>
</dbReference>
<reference evidence="1 2" key="2">
    <citation type="submission" date="2018-11" db="EMBL/GenBank/DDBJ databases">
        <authorList>
            <consortium name="Pathogen Informatics"/>
        </authorList>
    </citation>
    <scope>NUCLEOTIDE SEQUENCE [LARGE SCALE GENOMIC DNA]</scope>
    <source>
        <strain evidence="1 2">MHpl1</strain>
    </source>
</reference>
<dbReference type="Proteomes" id="UP000268014">
    <property type="component" value="Unassembled WGS sequence"/>
</dbReference>
<reference evidence="3" key="1">
    <citation type="submission" date="2017-02" db="UniProtKB">
        <authorList>
            <consortium name="WormBaseParasite"/>
        </authorList>
    </citation>
    <scope>IDENTIFICATION</scope>
</reference>
<name>A0A0N4WHH6_HAEPC</name>
<evidence type="ECO:0000313" key="3">
    <source>
        <dbReference type="WBParaSite" id="HPLM_0001033801-mRNA-1"/>
    </source>
</evidence>
<dbReference type="WBParaSite" id="HPLM_0001033801-mRNA-1">
    <property type="protein sequence ID" value="HPLM_0001033801-mRNA-1"/>
    <property type="gene ID" value="HPLM_0001033801"/>
</dbReference>
<evidence type="ECO:0000313" key="1">
    <source>
        <dbReference type="EMBL" id="VDO39845.1"/>
    </source>
</evidence>
<dbReference type="AlphaFoldDB" id="A0A0N4WHH6"/>
<proteinExistence type="predicted"/>
<accession>A0A0N4WHH6</accession>